<reference evidence="1 2" key="1">
    <citation type="submission" date="2019-01" db="EMBL/GenBank/DDBJ databases">
        <title>Draft genome sequences of the type strains of six Macrococcus species.</title>
        <authorList>
            <person name="Mazhar S."/>
            <person name="Altermann E."/>
            <person name="Hill C."/>
            <person name="Mcauliffe O."/>
        </authorList>
    </citation>
    <scope>NUCLEOTIDE SEQUENCE [LARGE SCALE GENOMIC DNA]</scope>
    <source>
        <strain evidence="1 2">CCM4811</strain>
    </source>
</reference>
<dbReference type="OrthoDB" id="2417831at2"/>
<gene>
    <name evidence="1" type="ORF">ERX27_04950</name>
</gene>
<evidence type="ECO:0000313" key="2">
    <source>
        <dbReference type="Proteomes" id="UP000295310"/>
    </source>
</evidence>
<protein>
    <submittedName>
        <fullName evidence="1">Uncharacterized protein</fullName>
    </submittedName>
</protein>
<proteinExistence type="predicted"/>
<dbReference type="EMBL" id="SCWA01000007">
    <property type="protein sequence ID" value="TDL98027.1"/>
    <property type="molecule type" value="Genomic_DNA"/>
</dbReference>
<comment type="caution">
    <text evidence="1">The sequence shown here is derived from an EMBL/GenBank/DDBJ whole genome shotgun (WGS) entry which is preliminary data.</text>
</comment>
<dbReference type="AlphaFoldDB" id="A0A4R6BE14"/>
<name>A0A4R6BE14_9STAP</name>
<keyword evidence="2" id="KW-1185">Reference proteome</keyword>
<evidence type="ECO:0000313" key="1">
    <source>
        <dbReference type="EMBL" id="TDL98027.1"/>
    </source>
</evidence>
<dbReference type="RefSeq" id="WP_133431731.1">
    <property type="nucleotide sequence ID" value="NZ_SCWA01000007.1"/>
</dbReference>
<dbReference type="Proteomes" id="UP000295310">
    <property type="component" value="Unassembled WGS sequence"/>
</dbReference>
<sequence length="129" mass="14504">MNKWVKIGLGAGAAYLTYRTGRKVLSKYDDVNTLMNDIVGHENYDDLRNLVFEVLDMITGTQKLEHHHSAPADAPKVETTDESIAGAIKSVIDMPFVAEMIPDQKNVQMIKEVIDEAAEVEKLIRGWFK</sequence>
<accession>A0A4R6BE14</accession>
<organism evidence="1 2">
    <name type="scientific">Macrococcus brunensis</name>
    <dbReference type="NCBI Taxonomy" id="198483"/>
    <lineage>
        <taxon>Bacteria</taxon>
        <taxon>Bacillati</taxon>
        <taxon>Bacillota</taxon>
        <taxon>Bacilli</taxon>
        <taxon>Bacillales</taxon>
        <taxon>Staphylococcaceae</taxon>
        <taxon>Macrococcus</taxon>
    </lineage>
</organism>